<reference evidence="3 4" key="1">
    <citation type="submission" date="2019-03" db="EMBL/GenBank/DDBJ databases">
        <title>Primorskyibacter sp. SS33 isolated from sediments.</title>
        <authorList>
            <person name="Xunke S."/>
        </authorList>
    </citation>
    <scope>NUCLEOTIDE SEQUENCE [LARGE SCALE GENOMIC DNA]</scope>
    <source>
        <strain evidence="3 4">SS33</strain>
    </source>
</reference>
<dbReference type="PANTHER" id="PTHR35869:SF1">
    <property type="entry name" value="OUTER-MEMBRANE LIPOPROTEIN CARRIER PROTEIN"/>
    <property type="match status" value="1"/>
</dbReference>
<keyword evidence="3" id="KW-0449">Lipoprotein</keyword>
<dbReference type="RefSeq" id="WP_133397049.1">
    <property type="nucleotide sequence ID" value="NZ_SNAA01000011.1"/>
</dbReference>
<proteinExistence type="predicted"/>
<evidence type="ECO:0000313" key="4">
    <source>
        <dbReference type="Proteomes" id="UP000295701"/>
    </source>
</evidence>
<dbReference type="Proteomes" id="UP000295701">
    <property type="component" value="Unassembled WGS sequence"/>
</dbReference>
<dbReference type="OrthoDB" id="9800501at2"/>
<sequence length="202" mass="21641">MPSRRTFLAGISAAAMVAAAPAIAAPIDLSRLSQYLNAMKTAQAEFTQVNADGTISTGQIYIQRPGRVRFDYNAPDETLVMAGGGQVAIFDGGSNSKRPEQYPLARTPLKIILEANVNLGQAGMVTGHRQDGVKTIVTAQDPANPQYGRIEMVFTDNPVQLRQWVITDNGGSQTTVILGDLRAGGSFPARYFSIPNEISSRS</sequence>
<organism evidence="3 4">
    <name type="scientific">Palleronia sediminis</name>
    <dbReference type="NCBI Taxonomy" id="2547833"/>
    <lineage>
        <taxon>Bacteria</taxon>
        <taxon>Pseudomonadati</taxon>
        <taxon>Pseudomonadota</taxon>
        <taxon>Alphaproteobacteria</taxon>
        <taxon>Rhodobacterales</taxon>
        <taxon>Roseobacteraceae</taxon>
        <taxon>Palleronia</taxon>
    </lineage>
</organism>
<dbReference type="PANTHER" id="PTHR35869">
    <property type="entry name" value="OUTER-MEMBRANE LIPOPROTEIN CARRIER PROTEIN"/>
    <property type="match status" value="1"/>
</dbReference>
<comment type="caution">
    <text evidence="3">The sequence shown here is derived from an EMBL/GenBank/DDBJ whole genome shotgun (WGS) entry which is preliminary data.</text>
</comment>
<dbReference type="CDD" id="cd16325">
    <property type="entry name" value="LolA"/>
    <property type="match status" value="1"/>
</dbReference>
<keyword evidence="4" id="KW-1185">Reference proteome</keyword>
<accession>A0A4R6AAS7</accession>
<feature type="signal peptide" evidence="2">
    <location>
        <begin position="1"/>
        <end position="24"/>
    </location>
</feature>
<name>A0A4R6AAS7_9RHOB</name>
<dbReference type="InterPro" id="IPR029046">
    <property type="entry name" value="LolA/LolB/LppX"/>
</dbReference>
<evidence type="ECO:0000256" key="1">
    <source>
        <dbReference type="ARBA" id="ARBA00022729"/>
    </source>
</evidence>
<keyword evidence="1 2" id="KW-0732">Signal</keyword>
<dbReference type="Pfam" id="PF03548">
    <property type="entry name" value="LolA"/>
    <property type="match status" value="1"/>
</dbReference>
<gene>
    <name evidence="3" type="ORF">E2L08_10555</name>
</gene>
<dbReference type="EMBL" id="SNAA01000011">
    <property type="protein sequence ID" value="TDL78376.1"/>
    <property type="molecule type" value="Genomic_DNA"/>
</dbReference>
<dbReference type="InterPro" id="IPR006311">
    <property type="entry name" value="TAT_signal"/>
</dbReference>
<dbReference type="SUPFAM" id="SSF89392">
    <property type="entry name" value="Prokaryotic lipoproteins and lipoprotein localization factors"/>
    <property type="match status" value="1"/>
</dbReference>
<dbReference type="AlphaFoldDB" id="A0A4R6AAS7"/>
<dbReference type="InterPro" id="IPR004564">
    <property type="entry name" value="OM_lipoprot_carrier_LolA-like"/>
</dbReference>
<feature type="chain" id="PRO_5020607626" evidence="2">
    <location>
        <begin position="25"/>
        <end position="202"/>
    </location>
</feature>
<evidence type="ECO:0000256" key="2">
    <source>
        <dbReference type="SAM" id="SignalP"/>
    </source>
</evidence>
<protein>
    <submittedName>
        <fullName evidence="3">Outer membrane lipoprotein carrier protein LolA</fullName>
    </submittedName>
</protein>
<evidence type="ECO:0000313" key="3">
    <source>
        <dbReference type="EMBL" id="TDL78376.1"/>
    </source>
</evidence>
<dbReference type="Gene3D" id="2.50.20.10">
    <property type="entry name" value="Lipoprotein localisation LolA/LolB/LppX"/>
    <property type="match status" value="1"/>
</dbReference>
<dbReference type="PROSITE" id="PS51318">
    <property type="entry name" value="TAT"/>
    <property type="match status" value="1"/>
</dbReference>